<dbReference type="AlphaFoldDB" id="A0AAN9IM67"/>
<dbReference type="Proteomes" id="UP001372338">
    <property type="component" value="Unassembled WGS sequence"/>
</dbReference>
<evidence type="ECO:0000313" key="3">
    <source>
        <dbReference type="Proteomes" id="UP001372338"/>
    </source>
</evidence>
<gene>
    <name evidence="2" type="ORF">RIF29_11478</name>
</gene>
<accession>A0AAN9IM67</accession>
<reference evidence="2 3" key="1">
    <citation type="submission" date="2024-01" db="EMBL/GenBank/DDBJ databases">
        <title>The genomes of 5 underutilized Papilionoideae crops provide insights into root nodulation and disease resistanc.</title>
        <authorList>
            <person name="Yuan L."/>
        </authorList>
    </citation>
    <scope>NUCLEOTIDE SEQUENCE [LARGE SCALE GENOMIC DNA]</scope>
    <source>
        <strain evidence="2">ZHUSHIDOU_FW_LH</strain>
        <tissue evidence="2">Leaf</tissue>
    </source>
</reference>
<evidence type="ECO:0008006" key="4">
    <source>
        <dbReference type="Google" id="ProtNLM"/>
    </source>
</evidence>
<proteinExistence type="predicted"/>
<sequence>MYNQILLLLIFLVKMLTNSFPQCSATNLIVLNIRNKYNRSVDAYIAPRRYKINFFWGIFGSVSPKPIALSQSSPIR</sequence>
<name>A0AAN9IM67_CROPI</name>
<evidence type="ECO:0000313" key="2">
    <source>
        <dbReference type="EMBL" id="KAK7282579.1"/>
    </source>
</evidence>
<feature type="chain" id="PRO_5042830167" description="Secreted protein" evidence="1">
    <location>
        <begin position="20"/>
        <end position="76"/>
    </location>
</feature>
<feature type="signal peptide" evidence="1">
    <location>
        <begin position="1"/>
        <end position="19"/>
    </location>
</feature>
<evidence type="ECO:0000256" key="1">
    <source>
        <dbReference type="SAM" id="SignalP"/>
    </source>
</evidence>
<keyword evidence="3" id="KW-1185">Reference proteome</keyword>
<keyword evidence="1" id="KW-0732">Signal</keyword>
<organism evidence="2 3">
    <name type="scientific">Crotalaria pallida</name>
    <name type="common">Smooth rattlebox</name>
    <name type="synonym">Crotalaria striata</name>
    <dbReference type="NCBI Taxonomy" id="3830"/>
    <lineage>
        <taxon>Eukaryota</taxon>
        <taxon>Viridiplantae</taxon>
        <taxon>Streptophyta</taxon>
        <taxon>Embryophyta</taxon>
        <taxon>Tracheophyta</taxon>
        <taxon>Spermatophyta</taxon>
        <taxon>Magnoliopsida</taxon>
        <taxon>eudicotyledons</taxon>
        <taxon>Gunneridae</taxon>
        <taxon>Pentapetalae</taxon>
        <taxon>rosids</taxon>
        <taxon>fabids</taxon>
        <taxon>Fabales</taxon>
        <taxon>Fabaceae</taxon>
        <taxon>Papilionoideae</taxon>
        <taxon>50 kb inversion clade</taxon>
        <taxon>genistoids sensu lato</taxon>
        <taxon>core genistoids</taxon>
        <taxon>Crotalarieae</taxon>
        <taxon>Crotalaria</taxon>
    </lineage>
</organism>
<protein>
    <recommendedName>
        <fullName evidence="4">Secreted protein</fullName>
    </recommendedName>
</protein>
<dbReference type="EMBL" id="JAYWIO010000002">
    <property type="protein sequence ID" value="KAK7282579.1"/>
    <property type="molecule type" value="Genomic_DNA"/>
</dbReference>
<comment type="caution">
    <text evidence="2">The sequence shown here is derived from an EMBL/GenBank/DDBJ whole genome shotgun (WGS) entry which is preliminary data.</text>
</comment>